<dbReference type="InterPro" id="IPR014777">
    <property type="entry name" value="4pyrrole_Mease_sub1"/>
</dbReference>
<dbReference type="InterPro" id="IPR018063">
    <property type="entry name" value="SAM_MeTrfase_RsmI_CS"/>
</dbReference>
<evidence type="ECO:0000256" key="1">
    <source>
        <dbReference type="ARBA" id="ARBA00022490"/>
    </source>
</evidence>
<organism evidence="8 9">
    <name type="scientific">Salipaludibacillus neizhouensis</name>
    <dbReference type="NCBI Taxonomy" id="885475"/>
    <lineage>
        <taxon>Bacteria</taxon>
        <taxon>Bacillati</taxon>
        <taxon>Bacillota</taxon>
        <taxon>Bacilli</taxon>
        <taxon>Bacillales</taxon>
        <taxon>Bacillaceae</taxon>
    </lineage>
</organism>
<dbReference type="InterPro" id="IPR008189">
    <property type="entry name" value="rRNA_ssu_MeTfrase_I"/>
</dbReference>
<dbReference type="EMBL" id="PDOE01000020">
    <property type="protein sequence ID" value="RKL65196.1"/>
    <property type="molecule type" value="Genomic_DNA"/>
</dbReference>
<comment type="function">
    <text evidence="6">Catalyzes the 2'-O-methylation of the ribose of cytidine 1402 (C1402) in 16S rRNA.</text>
</comment>
<dbReference type="PANTHER" id="PTHR46111:SF1">
    <property type="entry name" value="RIBOSOMAL RNA SMALL SUBUNIT METHYLTRANSFERASE I"/>
    <property type="match status" value="1"/>
</dbReference>
<proteinExistence type="inferred from homology"/>
<comment type="similarity">
    <text evidence="6">Belongs to the methyltransferase superfamily. RsmI family.</text>
</comment>
<evidence type="ECO:0000256" key="6">
    <source>
        <dbReference type="HAMAP-Rule" id="MF_01877"/>
    </source>
</evidence>
<reference evidence="8 9" key="1">
    <citation type="submission" date="2017-10" db="EMBL/GenBank/DDBJ databases">
        <title>Bacillus sp. nov., a halophilic bacterium isolated from a Keqin Lake.</title>
        <authorList>
            <person name="Wang H."/>
        </authorList>
    </citation>
    <scope>NUCLEOTIDE SEQUENCE [LARGE SCALE GENOMIC DNA]</scope>
    <source>
        <strain evidence="8 9">KCTC 13187</strain>
    </source>
</reference>
<accession>A0A3A9KJX3</accession>
<evidence type="ECO:0000256" key="2">
    <source>
        <dbReference type="ARBA" id="ARBA00022552"/>
    </source>
</evidence>
<dbReference type="PIRSF" id="PIRSF005917">
    <property type="entry name" value="MTase_YraL"/>
    <property type="match status" value="1"/>
</dbReference>
<sequence length="297" mass="33267">MVLKEQRSFQKGNETGTLYVVPTPIGNLQDMTFRAVDILKEADIIAAEDTRHSKKLCHVFDIGTPLISYHEHNKKEREGELVARAQRGEVIALVSDAGMPAISDPGADLVKRFIEEGLTVVGLPGANAAVTSLVVSGLPTDAFTFIGFLDRNKKHRKQVLEQWKGSPSTLIFYEAPHRLKEMLKAVEEVLGNRNIALCRELTKQYETILRGTVEELKDRLLEEAVKGECVVVIEGATEEEQKALEDVPWWVEVSLIDHIQKLMDEGETSKQAIKSVAVERGIPKREVYQAFHVEEEN</sequence>
<keyword evidence="2 6" id="KW-0698">rRNA processing</keyword>
<keyword evidence="9" id="KW-1185">Reference proteome</keyword>
<dbReference type="Gene3D" id="3.30.950.10">
    <property type="entry name" value="Methyltransferase, Cobalt-precorrin-4 Transmethylase, Domain 2"/>
    <property type="match status" value="1"/>
</dbReference>
<gene>
    <name evidence="6 8" type="primary">rsmI</name>
    <name evidence="8" type="ORF">CR203_21760</name>
</gene>
<dbReference type="OrthoDB" id="9809084at2"/>
<dbReference type="SUPFAM" id="SSF53790">
    <property type="entry name" value="Tetrapyrrole methylase"/>
    <property type="match status" value="1"/>
</dbReference>
<dbReference type="FunFam" id="3.30.950.10:FF:000002">
    <property type="entry name" value="Ribosomal RNA small subunit methyltransferase I"/>
    <property type="match status" value="1"/>
</dbReference>
<keyword evidence="3 6" id="KW-0489">Methyltransferase</keyword>
<dbReference type="CDD" id="cd11648">
    <property type="entry name" value="RsmI"/>
    <property type="match status" value="1"/>
</dbReference>
<dbReference type="PROSITE" id="PS01296">
    <property type="entry name" value="RSMI"/>
    <property type="match status" value="1"/>
</dbReference>
<evidence type="ECO:0000259" key="7">
    <source>
        <dbReference type="Pfam" id="PF00590"/>
    </source>
</evidence>
<dbReference type="InterPro" id="IPR035996">
    <property type="entry name" value="4pyrrol_Methylase_sf"/>
</dbReference>
<evidence type="ECO:0000313" key="9">
    <source>
        <dbReference type="Proteomes" id="UP000281498"/>
    </source>
</evidence>
<evidence type="ECO:0000256" key="4">
    <source>
        <dbReference type="ARBA" id="ARBA00022679"/>
    </source>
</evidence>
<dbReference type="InterPro" id="IPR000878">
    <property type="entry name" value="4pyrrol_Mease"/>
</dbReference>
<evidence type="ECO:0000256" key="5">
    <source>
        <dbReference type="ARBA" id="ARBA00022691"/>
    </source>
</evidence>
<dbReference type="AlphaFoldDB" id="A0A3A9KJX3"/>
<evidence type="ECO:0000313" key="8">
    <source>
        <dbReference type="EMBL" id="RKL65196.1"/>
    </source>
</evidence>
<comment type="subcellular location">
    <subcellularLocation>
        <location evidence="6">Cytoplasm</location>
    </subcellularLocation>
</comment>
<dbReference type="Proteomes" id="UP000281498">
    <property type="component" value="Unassembled WGS sequence"/>
</dbReference>
<dbReference type="GO" id="GO:0005737">
    <property type="term" value="C:cytoplasm"/>
    <property type="evidence" value="ECO:0007669"/>
    <property type="project" value="UniProtKB-SubCell"/>
</dbReference>
<keyword evidence="5 6" id="KW-0949">S-adenosyl-L-methionine</keyword>
<feature type="domain" description="Tetrapyrrole methylase" evidence="7">
    <location>
        <begin position="17"/>
        <end position="216"/>
    </location>
</feature>
<dbReference type="Pfam" id="PF00590">
    <property type="entry name" value="TP_methylase"/>
    <property type="match status" value="1"/>
</dbReference>
<protein>
    <recommendedName>
        <fullName evidence="6">Ribosomal RNA small subunit methyltransferase I</fullName>
        <ecNumber evidence="6">2.1.1.198</ecNumber>
    </recommendedName>
    <alternativeName>
        <fullName evidence="6">16S rRNA 2'-O-ribose C1402 methyltransferase</fullName>
    </alternativeName>
    <alternativeName>
        <fullName evidence="6">rRNA (cytidine-2'-O-)-methyltransferase RsmI</fullName>
    </alternativeName>
</protein>
<dbReference type="FunFam" id="3.40.1010.10:FF:000002">
    <property type="entry name" value="Ribosomal RNA small subunit methyltransferase I"/>
    <property type="match status" value="1"/>
</dbReference>
<evidence type="ECO:0000256" key="3">
    <source>
        <dbReference type="ARBA" id="ARBA00022603"/>
    </source>
</evidence>
<dbReference type="GO" id="GO:0070677">
    <property type="term" value="F:rRNA (cytosine-2'-O-)-methyltransferase activity"/>
    <property type="evidence" value="ECO:0007669"/>
    <property type="project" value="UniProtKB-UniRule"/>
</dbReference>
<dbReference type="EC" id="2.1.1.198" evidence="6"/>
<dbReference type="HAMAP" id="MF_01877">
    <property type="entry name" value="16SrRNA_methyltr_I"/>
    <property type="match status" value="1"/>
</dbReference>
<dbReference type="PANTHER" id="PTHR46111">
    <property type="entry name" value="RIBOSOMAL RNA SMALL SUBUNIT METHYLTRANSFERASE I"/>
    <property type="match status" value="1"/>
</dbReference>
<comment type="caution">
    <text evidence="8">The sequence shown here is derived from an EMBL/GenBank/DDBJ whole genome shotgun (WGS) entry which is preliminary data.</text>
</comment>
<name>A0A3A9KJX3_9BACI</name>
<dbReference type="Gene3D" id="3.40.1010.10">
    <property type="entry name" value="Cobalt-precorrin-4 Transmethylase, Domain 1"/>
    <property type="match status" value="1"/>
</dbReference>
<dbReference type="NCBIfam" id="TIGR00096">
    <property type="entry name" value="16S rRNA (cytidine(1402)-2'-O)-methyltransferase"/>
    <property type="match status" value="1"/>
</dbReference>
<comment type="catalytic activity">
    <reaction evidence="6">
        <text>cytidine(1402) in 16S rRNA + S-adenosyl-L-methionine = 2'-O-methylcytidine(1402) in 16S rRNA + S-adenosyl-L-homocysteine + H(+)</text>
        <dbReference type="Rhea" id="RHEA:42924"/>
        <dbReference type="Rhea" id="RHEA-COMP:10285"/>
        <dbReference type="Rhea" id="RHEA-COMP:10286"/>
        <dbReference type="ChEBI" id="CHEBI:15378"/>
        <dbReference type="ChEBI" id="CHEBI:57856"/>
        <dbReference type="ChEBI" id="CHEBI:59789"/>
        <dbReference type="ChEBI" id="CHEBI:74495"/>
        <dbReference type="ChEBI" id="CHEBI:82748"/>
        <dbReference type="EC" id="2.1.1.198"/>
    </reaction>
</comment>
<keyword evidence="4 6" id="KW-0808">Transferase</keyword>
<dbReference type="InterPro" id="IPR014776">
    <property type="entry name" value="4pyrrole_Mease_sub2"/>
</dbReference>
<keyword evidence="1 6" id="KW-0963">Cytoplasm</keyword>